<feature type="non-terminal residue" evidence="10">
    <location>
        <position position="1"/>
    </location>
</feature>
<dbReference type="PROSITE" id="PS50928">
    <property type="entry name" value="ABC_TM1"/>
    <property type="match status" value="1"/>
</dbReference>
<feature type="transmembrane region" description="Helical" evidence="8">
    <location>
        <begin position="39"/>
        <end position="59"/>
    </location>
</feature>
<organism evidence="10">
    <name type="scientific">marine metagenome</name>
    <dbReference type="NCBI Taxonomy" id="408172"/>
    <lineage>
        <taxon>unclassified sequences</taxon>
        <taxon>metagenomes</taxon>
        <taxon>ecological metagenomes</taxon>
    </lineage>
</organism>
<dbReference type="InterPro" id="IPR000515">
    <property type="entry name" value="MetI-like"/>
</dbReference>
<keyword evidence="6 8" id="KW-1133">Transmembrane helix</keyword>
<dbReference type="InterPro" id="IPR035906">
    <property type="entry name" value="MetI-like_sf"/>
</dbReference>
<feature type="transmembrane region" description="Helical" evidence="8">
    <location>
        <begin position="221"/>
        <end position="246"/>
    </location>
</feature>
<evidence type="ECO:0000256" key="4">
    <source>
        <dbReference type="ARBA" id="ARBA00022475"/>
    </source>
</evidence>
<feature type="transmembrane region" description="Helical" evidence="8">
    <location>
        <begin position="180"/>
        <end position="201"/>
    </location>
</feature>
<dbReference type="GO" id="GO:0005275">
    <property type="term" value="F:amine transmembrane transporter activity"/>
    <property type="evidence" value="ECO:0007669"/>
    <property type="project" value="TreeGrafter"/>
</dbReference>
<evidence type="ECO:0000313" key="10">
    <source>
        <dbReference type="EMBL" id="SVC33619.1"/>
    </source>
</evidence>
<evidence type="ECO:0000256" key="3">
    <source>
        <dbReference type="ARBA" id="ARBA00022448"/>
    </source>
</evidence>
<feature type="transmembrane region" description="Helical" evidence="8">
    <location>
        <begin position="376"/>
        <end position="394"/>
    </location>
</feature>
<name>A0A382LAF0_9ZZZZ</name>
<evidence type="ECO:0000259" key="9">
    <source>
        <dbReference type="PROSITE" id="PS50928"/>
    </source>
</evidence>
<reference evidence="10" key="1">
    <citation type="submission" date="2018-05" db="EMBL/GenBank/DDBJ databases">
        <authorList>
            <person name="Lanie J.A."/>
            <person name="Ng W.-L."/>
            <person name="Kazmierczak K.M."/>
            <person name="Andrzejewski T.M."/>
            <person name="Davidsen T.M."/>
            <person name="Wayne K.J."/>
            <person name="Tettelin H."/>
            <person name="Glass J.I."/>
            <person name="Rusch D."/>
            <person name="Podicherti R."/>
            <person name="Tsui H.-C.T."/>
            <person name="Winkler M.E."/>
        </authorList>
    </citation>
    <scope>NUCLEOTIDE SEQUENCE</scope>
</reference>
<evidence type="ECO:0000256" key="7">
    <source>
        <dbReference type="ARBA" id="ARBA00023136"/>
    </source>
</evidence>
<feature type="non-terminal residue" evidence="10">
    <location>
        <position position="404"/>
    </location>
</feature>
<dbReference type="GO" id="GO:0015871">
    <property type="term" value="P:choline transport"/>
    <property type="evidence" value="ECO:0007669"/>
    <property type="project" value="TreeGrafter"/>
</dbReference>
<dbReference type="SUPFAM" id="SSF161098">
    <property type="entry name" value="MetI-like"/>
    <property type="match status" value="1"/>
</dbReference>
<evidence type="ECO:0000256" key="5">
    <source>
        <dbReference type="ARBA" id="ARBA00022692"/>
    </source>
</evidence>
<dbReference type="AlphaFoldDB" id="A0A382LAF0"/>
<feature type="transmembrane region" description="Helical" evidence="8">
    <location>
        <begin position="331"/>
        <end position="348"/>
    </location>
</feature>
<feature type="transmembrane region" description="Helical" evidence="8">
    <location>
        <begin position="155"/>
        <end position="173"/>
    </location>
</feature>
<dbReference type="PANTHER" id="PTHR47737:SF1">
    <property type="entry name" value="GLYCINE BETAINE_PROLINE BETAINE TRANSPORT SYSTEM PERMEASE PROTEIN PROW"/>
    <property type="match status" value="1"/>
</dbReference>
<evidence type="ECO:0000256" key="6">
    <source>
        <dbReference type="ARBA" id="ARBA00022989"/>
    </source>
</evidence>
<keyword evidence="5 8" id="KW-0812">Transmembrane</keyword>
<sequence>RANPQSRTRGFDPTAAEMTLATVEWKAARVRLIGEPKRLIFWSALTAVVIVSIFIPNLLPWADEYPKSWVVPFRGWAGDSMNWMVKELDFGLFTFLEATRGFAWLLGWPFDFTNWLLWEGFEISKQKTLPGLPWFALVGCVTIMSYAIAGWRLALLSGGCFLYLVVFGHWNSAMMTVSSLLLAVPIGCVLGLLVGSVAYRYRYVEAAITPLLDFMQTVPVFAYLVPVIMLFSFGPVPALIVMVIYATPPMVRATILGFKLVSPEIVEFGRMTGCSPRQLTWKVMIPSARPTLMVGVNQVIMLSLNAVIIASVIGAGGLGFDVFMSLKRLQIGQGLEAGVAIVLLAIAMDRITRGFLTKPPPSHEVTKANFVRRHPYLVAAIALITGSLILANLVPTVSEFPKSW</sequence>
<feature type="transmembrane region" description="Helical" evidence="8">
    <location>
        <begin position="299"/>
        <end position="319"/>
    </location>
</feature>
<dbReference type="Pfam" id="PF00528">
    <property type="entry name" value="BPD_transp_1"/>
    <property type="match status" value="1"/>
</dbReference>
<dbReference type="GO" id="GO:0015226">
    <property type="term" value="F:carnitine transmembrane transporter activity"/>
    <property type="evidence" value="ECO:0007669"/>
    <property type="project" value="TreeGrafter"/>
</dbReference>
<keyword evidence="7 8" id="KW-0472">Membrane</keyword>
<keyword evidence="4" id="KW-1003">Cell membrane</keyword>
<protein>
    <recommendedName>
        <fullName evidence="9">ABC transmembrane type-1 domain-containing protein</fullName>
    </recommendedName>
</protein>
<dbReference type="EMBL" id="UINC01085765">
    <property type="protein sequence ID" value="SVC33619.1"/>
    <property type="molecule type" value="Genomic_DNA"/>
</dbReference>
<proteinExistence type="predicted"/>
<dbReference type="PANTHER" id="PTHR47737">
    <property type="entry name" value="GLYCINE BETAINE/PROLINE BETAINE TRANSPORT SYSTEM PERMEASE PROTEIN PROW"/>
    <property type="match status" value="1"/>
</dbReference>
<dbReference type="CDD" id="cd06261">
    <property type="entry name" value="TM_PBP2"/>
    <property type="match status" value="1"/>
</dbReference>
<evidence type="ECO:0000256" key="2">
    <source>
        <dbReference type="ARBA" id="ARBA00004236"/>
    </source>
</evidence>
<keyword evidence="3" id="KW-0813">Transport</keyword>
<dbReference type="GO" id="GO:0031460">
    <property type="term" value="P:glycine betaine transport"/>
    <property type="evidence" value="ECO:0007669"/>
    <property type="project" value="TreeGrafter"/>
</dbReference>
<accession>A0A382LAF0</accession>
<comment type="subcellular location">
    <subcellularLocation>
        <location evidence="2">Cell membrane</location>
    </subcellularLocation>
    <subcellularLocation>
        <location evidence="1">Membrane</location>
        <topology evidence="1">Multi-pass membrane protein</topology>
    </subcellularLocation>
</comment>
<dbReference type="Gene3D" id="1.10.3720.10">
    <property type="entry name" value="MetI-like"/>
    <property type="match status" value="1"/>
</dbReference>
<evidence type="ECO:0000256" key="8">
    <source>
        <dbReference type="SAM" id="Phobius"/>
    </source>
</evidence>
<evidence type="ECO:0000256" key="1">
    <source>
        <dbReference type="ARBA" id="ARBA00004141"/>
    </source>
</evidence>
<gene>
    <name evidence="10" type="ORF">METZ01_LOCUS286473</name>
</gene>
<dbReference type="GO" id="GO:0043190">
    <property type="term" value="C:ATP-binding cassette (ABC) transporter complex"/>
    <property type="evidence" value="ECO:0007669"/>
    <property type="project" value="TreeGrafter"/>
</dbReference>
<feature type="domain" description="ABC transmembrane type-1" evidence="9">
    <location>
        <begin position="169"/>
        <end position="352"/>
    </location>
</feature>